<dbReference type="AlphaFoldDB" id="Q09048"/>
<geneLocation type="plasmid" evidence="1">
    <name>pSKL</name>
</geneLocation>
<dbReference type="InterPro" id="IPR029063">
    <property type="entry name" value="SAM-dependent_MTases_sf"/>
</dbReference>
<reference evidence="1" key="1">
    <citation type="journal article" date="1991" name="Mol. Gen. Genet.">
        <title>Genome organization of the linear plasmid, pSKL, isolated from Saccharomyces kluyveri.</title>
        <authorList>
            <person name="Hishinuma F."/>
            <person name="Hirai K."/>
        </authorList>
    </citation>
    <scope>NUCLEOTIDE SEQUENCE</scope>
    <source>
        <strain evidence="1">UVC40</strain>
        <plasmid evidence="1">pSKL</plasmid>
    </source>
</reference>
<dbReference type="Gene3D" id="3.40.50.150">
    <property type="entry name" value="Vaccinia Virus protein VP39"/>
    <property type="match status" value="1"/>
</dbReference>
<proteinExistence type="predicted"/>
<name>Q09048_LACKL</name>
<accession>Q09048</accession>
<evidence type="ECO:0000313" key="1">
    <source>
        <dbReference type="EMBL" id="CAA38622.1"/>
    </source>
</evidence>
<sequence length="564" mass="67446">MFKKLAFLANQLESPLVNIELEARMKIQQPIDIIFDQEITITYYRSTMYPSIVFRRLNNSELNSKELVEKIKFNDFIIALSIEQSYTNSEIKFPLIESNTRKIYRKRLQEDPIVEITKYNNEFNLEVEFDINNYEKVEKILKEWKSPYWPPVKPMEISSSNLAKKLSHNDQWCISPKADGEHIIQYINDESSIIIHDNGFISDIDGNEKNNIIPRYVYEAELMNNKKILYFDCLMYDYKNITKLDYIKRREYLKEKKEIILFNNVYALKSYLYKPAQYKTDGYIISNIKNKKLVYKSKFINTVDLRYVNGYLLLENEKFSDRIPKDTTYNFEEDKIYEFDIEMNLIKERKDKTIANYRFPYDDNPIYKIINGIGIPTLRYHHNKIKTELLNILPKSTLLDIGSGKGGDIHKWYHLKFKKIYAVDPILDLRQHSKNVVEIRDYVQNIYQLIDYNSVSILFVPWDDIYLDVIQKAKHVVIAWMSNPKNYECDSFKCKVTDKVELNIPHTETSNFVIENKTNYKKILKNLKDNGWYHQEIKIKMEIGTIQERELSRMYTYHYLKKIK</sequence>
<dbReference type="PIR" id="S15962">
    <property type="entry name" value="S15962"/>
</dbReference>
<dbReference type="SUPFAM" id="SSF53335">
    <property type="entry name" value="S-adenosyl-L-methionine-dependent methyltransferases"/>
    <property type="match status" value="1"/>
</dbReference>
<dbReference type="SUPFAM" id="SSF56091">
    <property type="entry name" value="DNA ligase/mRNA capping enzyme, catalytic domain"/>
    <property type="match status" value="1"/>
</dbReference>
<keyword evidence="1" id="KW-0614">Plasmid</keyword>
<organism evidence="1">
    <name type="scientific">Lachancea kluyveri</name>
    <name type="common">Yeast</name>
    <name type="synonym">Saccharomyces kluyveri</name>
    <dbReference type="NCBI Taxonomy" id="4934"/>
    <lineage>
        <taxon>Eukaryota</taxon>
        <taxon>Fungi</taxon>
        <taxon>Dikarya</taxon>
        <taxon>Ascomycota</taxon>
        <taxon>Saccharomycotina</taxon>
        <taxon>Saccharomycetes</taxon>
        <taxon>Saccharomycetales</taxon>
        <taxon>Saccharomycetaceae</taxon>
        <taxon>Lachancea</taxon>
    </lineage>
</organism>
<dbReference type="EMBL" id="X54850">
    <property type="protein sequence ID" value="CAA38622.1"/>
    <property type="molecule type" value="Genomic_DNA"/>
</dbReference>
<protein>
    <submittedName>
        <fullName evidence="1">S.kluyveri linear plasmid pSKL DNA for open reading frames 1-10</fullName>
    </submittedName>
</protein>
<dbReference type="Gene3D" id="3.30.470.30">
    <property type="entry name" value="DNA ligase/mRNA capping enzyme"/>
    <property type="match status" value="1"/>
</dbReference>